<comment type="caution">
    <text evidence="3">The sequence shown here is derived from an EMBL/GenBank/DDBJ whole genome shotgun (WGS) entry which is preliminary data.</text>
</comment>
<dbReference type="eggNOG" id="COG0543">
    <property type="taxonomic scope" value="Bacteria"/>
</dbReference>
<dbReference type="Pfam" id="PF10418">
    <property type="entry name" value="DHODB_Fe-S_bind"/>
    <property type="match status" value="1"/>
</dbReference>
<dbReference type="PIRSF" id="PIRSF006816">
    <property type="entry name" value="Cyc3_hyd_g"/>
    <property type="match status" value="1"/>
</dbReference>
<reference evidence="3" key="1">
    <citation type="submission" date="2008-01" db="EMBL/GenBank/DDBJ databases">
        <authorList>
            <person name="Fulton L."/>
            <person name="Clifton S."/>
            <person name="Fulton B."/>
            <person name="Xu J."/>
            <person name="Minx P."/>
            <person name="Pepin K.H."/>
            <person name="Johnson M."/>
            <person name="Thiruvilangam P."/>
            <person name="Bhonagiri V."/>
            <person name="Nash W.E."/>
            <person name="Mardis E.R."/>
            <person name="Wilson R.K."/>
        </authorList>
    </citation>
    <scope>NUCLEOTIDE SEQUENCE [LARGE SCALE GENOMIC DNA]</scope>
    <source>
        <strain evidence="3">DSM 17244</strain>
    </source>
</reference>
<feature type="domain" description="FAD-binding FR-type" evidence="2">
    <location>
        <begin position="2"/>
        <end position="100"/>
    </location>
</feature>
<gene>
    <name evidence="3" type="ORF">ANASTE_01523</name>
</gene>
<accession>B1CC23</accession>
<keyword evidence="1" id="KW-0408">Iron</keyword>
<dbReference type="Gene3D" id="3.40.50.80">
    <property type="entry name" value="Nucleotide-binding domain of ferredoxin-NADP reductase (FNR) module"/>
    <property type="match status" value="1"/>
</dbReference>
<feature type="binding site" evidence="1">
    <location>
        <position position="227"/>
    </location>
    <ligand>
        <name>[2Fe-2S] cluster</name>
        <dbReference type="ChEBI" id="CHEBI:190135"/>
    </ligand>
</feature>
<keyword evidence="4" id="KW-1185">Reference proteome</keyword>
<organism evidence="3 4">
    <name type="scientific">Anaerofustis stercorihominis DSM 17244</name>
    <dbReference type="NCBI Taxonomy" id="445971"/>
    <lineage>
        <taxon>Bacteria</taxon>
        <taxon>Bacillati</taxon>
        <taxon>Bacillota</taxon>
        <taxon>Clostridia</taxon>
        <taxon>Eubacteriales</taxon>
        <taxon>Eubacteriaceae</taxon>
        <taxon>Anaerofustis</taxon>
    </lineage>
</organism>
<protein>
    <submittedName>
        <fullName evidence="3">Oxidoreductase NAD-binding domain protein</fullName>
    </submittedName>
</protein>
<dbReference type="InterPro" id="IPR017938">
    <property type="entry name" value="Riboflavin_synthase-like_b-brl"/>
</dbReference>
<feature type="binding site" evidence="1">
    <location>
        <position position="230"/>
    </location>
    <ligand>
        <name>[2Fe-2S] cluster</name>
        <dbReference type="ChEBI" id="CHEBI:190135"/>
    </ligand>
</feature>
<evidence type="ECO:0000313" key="4">
    <source>
        <dbReference type="Proteomes" id="UP000005178"/>
    </source>
</evidence>
<dbReference type="Gene3D" id="2.40.30.10">
    <property type="entry name" value="Translation factors"/>
    <property type="match status" value="1"/>
</dbReference>
<dbReference type="STRING" id="445971.ANASTE_01523"/>
<keyword evidence="1" id="KW-0411">Iron-sulfur</keyword>
<comment type="cofactor">
    <cofactor evidence="1">
        <name>[2Fe-2S] cluster</name>
        <dbReference type="ChEBI" id="CHEBI:190135"/>
    </cofactor>
    <text evidence="1">Binds 1 [2Fe-2S] cluster per subunit.</text>
</comment>
<dbReference type="SUPFAM" id="SSF63380">
    <property type="entry name" value="Riboflavin synthase domain-like"/>
    <property type="match status" value="1"/>
</dbReference>
<dbReference type="EMBL" id="ABIL02000006">
    <property type="protein sequence ID" value="EDS71820.1"/>
    <property type="molecule type" value="Genomic_DNA"/>
</dbReference>
<evidence type="ECO:0000256" key="1">
    <source>
        <dbReference type="PIRSR" id="PIRSR006816-2"/>
    </source>
</evidence>
<proteinExistence type="predicted"/>
<evidence type="ECO:0000313" key="3">
    <source>
        <dbReference type="EMBL" id="EDS71820.1"/>
    </source>
</evidence>
<reference evidence="3" key="2">
    <citation type="submission" date="2013-08" db="EMBL/GenBank/DDBJ databases">
        <title>Draft genome sequence of Anaerofustis stercorihominis (DSM 17244).</title>
        <authorList>
            <person name="Sudarsanam P."/>
            <person name="Ley R."/>
            <person name="Guruge J."/>
            <person name="Turnbaugh P.J."/>
            <person name="Mahowald M."/>
            <person name="Liep D."/>
            <person name="Gordon J."/>
        </authorList>
    </citation>
    <scope>NUCLEOTIDE SEQUENCE</scope>
    <source>
        <strain evidence="3">DSM 17244</strain>
    </source>
</reference>
<dbReference type="InterPro" id="IPR050353">
    <property type="entry name" value="PyrK_electron_transfer"/>
</dbReference>
<keyword evidence="1" id="KW-0479">Metal-binding</keyword>
<dbReference type="AlphaFoldDB" id="B1CC23"/>
<dbReference type="GO" id="GO:0006221">
    <property type="term" value="P:pyrimidine nucleotide biosynthetic process"/>
    <property type="evidence" value="ECO:0007669"/>
    <property type="project" value="InterPro"/>
</dbReference>
<dbReference type="PANTHER" id="PTHR43513:SF3">
    <property type="entry name" value="DIHYDROOROTATE DEHYDROGENASE B (NAD(+)), ELECTRON TRANSFER SUBUNIT-RELATED"/>
    <property type="match status" value="1"/>
</dbReference>
<dbReference type="CDD" id="cd06219">
    <property type="entry name" value="DHOD_e_trans_like1"/>
    <property type="match status" value="1"/>
</dbReference>
<dbReference type="InterPro" id="IPR017927">
    <property type="entry name" value="FAD-bd_FR_type"/>
</dbReference>
<dbReference type="GO" id="GO:0051537">
    <property type="term" value="F:2 iron, 2 sulfur cluster binding"/>
    <property type="evidence" value="ECO:0007669"/>
    <property type="project" value="UniProtKB-KW"/>
</dbReference>
<dbReference type="GO" id="GO:0050660">
    <property type="term" value="F:flavin adenine dinucleotide binding"/>
    <property type="evidence" value="ECO:0007669"/>
    <property type="project" value="InterPro"/>
</dbReference>
<dbReference type="InterPro" id="IPR019480">
    <property type="entry name" value="Dihydroorotate_DH_Fe-S-bd"/>
</dbReference>
<name>B1CC23_9FIRM</name>
<dbReference type="InterPro" id="IPR039261">
    <property type="entry name" value="FNR_nucleotide-bd"/>
</dbReference>
<sequence>MLKMKMFEITEKRKLNENMTWLVIYAPLVARKARPGQFIILRTDEYGERIPLTMAGHNEEDGTIDLIYATVGRTTMLMDQLEEGDCFADIVGPLGKPTHMEGLKKVCVVGGGSGNALAYPLATGMHKHGIEVDMITGFKNKDLVILEDEFRAGTDNLYMVTDDGSYGEKAFTTDKLKQLIEQGNKYDEVVAVGPPIMMKLVCKLAEEHGIPSVASLTAYMIDGSGMCGGCRCIIGGENKFVCVDGPEFDGSLVDWDELIQRSTYYADQEAEDRAHVCRLTGGVRYHD</sequence>
<feature type="binding site" evidence="1">
    <location>
        <position position="242"/>
    </location>
    <ligand>
        <name>[2Fe-2S] cluster</name>
        <dbReference type="ChEBI" id="CHEBI:190135"/>
    </ligand>
</feature>
<dbReference type="PROSITE" id="PS51384">
    <property type="entry name" value="FAD_FR"/>
    <property type="match status" value="1"/>
</dbReference>
<dbReference type="SUPFAM" id="SSF52343">
    <property type="entry name" value="Ferredoxin reductase-like, C-terminal NADP-linked domain"/>
    <property type="match status" value="1"/>
</dbReference>
<dbReference type="NCBIfam" id="NF004862">
    <property type="entry name" value="PRK06222.1"/>
    <property type="match status" value="1"/>
</dbReference>
<dbReference type="GO" id="GO:0046872">
    <property type="term" value="F:metal ion binding"/>
    <property type="evidence" value="ECO:0007669"/>
    <property type="project" value="UniProtKB-KW"/>
</dbReference>
<evidence type="ECO:0000259" key="2">
    <source>
        <dbReference type="PROSITE" id="PS51384"/>
    </source>
</evidence>
<dbReference type="InterPro" id="IPR012165">
    <property type="entry name" value="Cyt_c3_hydrogenase_gsu"/>
</dbReference>
<dbReference type="Proteomes" id="UP000005178">
    <property type="component" value="Unassembled WGS sequence"/>
</dbReference>
<dbReference type="PANTHER" id="PTHR43513">
    <property type="entry name" value="DIHYDROOROTATE DEHYDROGENASE B (NAD(+)), ELECTRON TRANSFER SUBUNIT"/>
    <property type="match status" value="1"/>
</dbReference>
<dbReference type="GO" id="GO:0016491">
    <property type="term" value="F:oxidoreductase activity"/>
    <property type="evidence" value="ECO:0007669"/>
    <property type="project" value="InterPro"/>
</dbReference>
<keyword evidence="1" id="KW-0001">2Fe-2S</keyword>
<dbReference type="HOGENOM" id="CLU_003827_1_0_9"/>